<feature type="region of interest" description="Disordered" evidence="1">
    <location>
        <begin position="194"/>
        <end position="215"/>
    </location>
</feature>
<dbReference type="EMBL" id="QUMU01000006">
    <property type="protein sequence ID" value="REG30819.1"/>
    <property type="molecule type" value="Genomic_DNA"/>
</dbReference>
<protein>
    <submittedName>
        <fullName evidence="2">Uncharacterized protein</fullName>
    </submittedName>
</protein>
<sequence length="215" mass="22053">MTQPPFPRRGLLAPLAAVLVWSLGPLAGAQVTVSVREPLLLQVGERRFQLQVGSESISGGGLELRRVQGGLRGTLKGQPVALKWNEDGAITGRAAGASVQLDAISRAPQPGLILRGWFGADPAELTLTPTGISGSVGGCDYSLPMAGNRYTGWRTCDATRGPPAPVTLRIPDNLVPLGLTEEGALLALLLSDEALPPAPSTGETPGVGGSGTPSP</sequence>
<comment type="caution">
    <text evidence="2">The sequence shown here is derived from an EMBL/GenBank/DDBJ whole genome shotgun (WGS) entry which is preliminary data.</text>
</comment>
<keyword evidence="3" id="KW-1185">Reference proteome</keyword>
<evidence type="ECO:0000313" key="3">
    <source>
        <dbReference type="Proteomes" id="UP000256345"/>
    </source>
</evidence>
<organism evidence="2 3">
    <name type="scientific">Archangium gephyra</name>
    <dbReference type="NCBI Taxonomy" id="48"/>
    <lineage>
        <taxon>Bacteria</taxon>
        <taxon>Pseudomonadati</taxon>
        <taxon>Myxococcota</taxon>
        <taxon>Myxococcia</taxon>
        <taxon>Myxococcales</taxon>
        <taxon>Cystobacterineae</taxon>
        <taxon>Archangiaceae</taxon>
        <taxon>Archangium</taxon>
    </lineage>
</organism>
<dbReference type="Proteomes" id="UP000256345">
    <property type="component" value="Unassembled WGS sequence"/>
</dbReference>
<gene>
    <name evidence="2" type="ORF">ATI61_106289</name>
</gene>
<feature type="compositionally biased region" description="Low complexity" evidence="1">
    <location>
        <begin position="194"/>
        <end position="204"/>
    </location>
</feature>
<name>A0ABX9K0D6_9BACT</name>
<feature type="compositionally biased region" description="Gly residues" evidence="1">
    <location>
        <begin position="205"/>
        <end position="215"/>
    </location>
</feature>
<accession>A0ABX9K0D6</accession>
<evidence type="ECO:0000256" key="1">
    <source>
        <dbReference type="SAM" id="MobiDB-lite"/>
    </source>
</evidence>
<evidence type="ECO:0000313" key="2">
    <source>
        <dbReference type="EMBL" id="REG30819.1"/>
    </source>
</evidence>
<dbReference type="RefSeq" id="WP_053066024.1">
    <property type="nucleotide sequence ID" value="NZ_CP011509.1"/>
</dbReference>
<proteinExistence type="predicted"/>
<reference evidence="2 3" key="1">
    <citation type="submission" date="2018-08" db="EMBL/GenBank/DDBJ databases">
        <title>Genomic Encyclopedia of Archaeal and Bacterial Type Strains, Phase II (KMG-II): from individual species to whole genera.</title>
        <authorList>
            <person name="Goeker M."/>
        </authorList>
    </citation>
    <scope>NUCLEOTIDE SEQUENCE [LARGE SCALE GENOMIC DNA]</scope>
    <source>
        <strain evidence="2 3">DSM 2261</strain>
    </source>
</reference>